<dbReference type="eggNOG" id="ENOG502QUDN">
    <property type="taxonomic scope" value="Eukaryota"/>
</dbReference>
<proteinExistence type="predicted"/>
<evidence type="ECO:0000256" key="4">
    <source>
        <dbReference type="ARBA" id="ARBA00023136"/>
    </source>
</evidence>
<evidence type="ECO:0000313" key="8">
    <source>
        <dbReference type="Proteomes" id="UP000659654"/>
    </source>
</evidence>
<evidence type="ECO:0000313" key="9">
    <source>
        <dbReference type="WBParaSite" id="BXY_0826800.1"/>
    </source>
</evidence>
<keyword evidence="8" id="KW-1185">Reference proteome</keyword>
<dbReference type="EMBL" id="CAJFDI010000005">
    <property type="protein sequence ID" value="CAD5232384.1"/>
    <property type="molecule type" value="Genomic_DNA"/>
</dbReference>
<evidence type="ECO:0000256" key="1">
    <source>
        <dbReference type="ARBA" id="ARBA00004167"/>
    </source>
</evidence>
<dbReference type="InterPro" id="IPR009644">
    <property type="entry name" value="FKTN/MNN4/W02B3.4-1"/>
</dbReference>
<dbReference type="Proteomes" id="UP000095284">
    <property type="component" value="Unplaced"/>
</dbReference>
<dbReference type="PANTHER" id="PTHR15407:SF28">
    <property type="entry name" value="RIBITOL-5-PHOSPHATE TRANSFERASE FKTN"/>
    <property type="match status" value="1"/>
</dbReference>
<sequence length="374" mass="43602">MAYTLLTNGQKLAPRKVLTLILFSLLFATIVFVQVFQFKDPHLILREEVPLKFYEKSREWLVMVDPDCIANIGSNKSCKGPVKVMSSRYVDNPNFEMLYFVMDKATNDHLKLYGMLTNQLNITQARAIPRFATQSVYVNIANMTPIVVDIPANLDKFWFHWKKSHFIKCRNLEMKRNSTSRLIPLDKVKILSKYREFADKWNTTFQLACGTLLGWYRECDIISHTQDIDLTGPSSLIEPAFMKAIQDKYKMRYVFGYDKDSLELNWLYQGIRTDLFFKYPHNATHEKTCAVDFGGRKQVFSYYPKVTKTCAGDLHGVLVYVPCNVEEILVSEYGNYTKDIQLPNFRYYADPRNIEAGPQLPKAEFDKLTRYKWP</sequence>
<keyword evidence="4" id="KW-0472">Membrane</keyword>
<keyword evidence="3" id="KW-1133">Transmembrane helix</keyword>
<organism evidence="7 9">
    <name type="scientific">Bursaphelenchus xylophilus</name>
    <name type="common">Pinewood nematode worm</name>
    <name type="synonym">Aphelenchoides xylophilus</name>
    <dbReference type="NCBI Taxonomy" id="6326"/>
    <lineage>
        <taxon>Eukaryota</taxon>
        <taxon>Metazoa</taxon>
        <taxon>Ecdysozoa</taxon>
        <taxon>Nematoda</taxon>
        <taxon>Chromadorea</taxon>
        <taxon>Rhabditida</taxon>
        <taxon>Tylenchina</taxon>
        <taxon>Tylenchomorpha</taxon>
        <taxon>Aphelenchoidea</taxon>
        <taxon>Aphelenchoididae</taxon>
        <taxon>Bursaphelenchus</taxon>
    </lineage>
</organism>
<name>A0A1I7S5I3_BURXY</name>
<reference evidence="6" key="2">
    <citation type="submission" date="2020-08" db="EMBL/GenBank/DDBJ databases">
        <authorList>
            <person name="Kikuchi T."/>
        </authorList>
    </citation>
    <scope>NUCLEOTIDE SEQUENCE</scope>
    <source>
        <strain evidence="5">Ka4C1</strain>
    </source>
</reference>
<evidence type="ECO:0000313" key="7">
    <source>
        <dbReference type="Proteomes" id="UP000095284"/>
    </source>
</evidence>
<dbReference type="OrthoDB" id="444255at2759"/>
<keyword evidence="2" id="KW-0812">Transmembrane</keyword>
<reference evidence="9" key="1">
    <citation type="submission" date="2016-11" db="UniProtKB">
        <authorList>
            <consortium name="WormBaseParasite"/>
        </authorList>
    </citation>
    <scope>IDENTIFICATION</scope>
</reference>
<accession>A0A1I7S5I3</accession>
<evidence type="ECO:0000313" key="5">
    <source>
        <dbReference type="EMBL" id="CAD5232384.1"/>
    </source>
</evidence>
<dbReference type="Proteomes" id="UP000659654">
    <property type="component" value="Unassembled WGS sequence"/>
</dbReference>
<dbReference type="EMBL" id="CAJFCV020000005">
    <property type="protein sequence ID" value="CAG9124739.1"/>
    <property type="molecule type" value="Genomic_DNA"/>
</dbReference>
<dbReference type="WBParaSite" id="BXY_0826800.1">
    <property type="protein sequence ID" value="BXY_0826800.1"/>
    <property type="gene ID" value="BXY_0826800"/>
</dbReference>
<evidence type="ECO:0000256" key="3">
    <source>
        <dbReference type="ARBA" id="ARBA00022989"/>
    </source>
</evidence>
<dbReference type="Proteomes" id="UP000582659">
    <property type="component" value="Unassembled WGS sequence"/>
</dbReference>
<comment type="subcellular location">
    <subcellularLocation>
        <location evidence="1">Membrane</location>
        <topology evidence="1">Single-pass membrane protein</topology>
    </subcellularLocation>
</comment>
<evidence type="ECO:0000313" key="6">
    <source>
        <dbReference type="EMBL" id="CAG9124739.1"/>
    </source>
</evidence>
<gene>
    <name evidence="5" type="ORF">BXYJ_LOCUS12475</name>
</gene>
<evidence type="ECO:0000256" key="2">
    <source>
        <dbReference type="ARBA" id="ARBA00022692"/>
    </source>
</evidence>
<dbReference type="GO" id="GO:0016020">
    <property type="term" value="C:membrane"/>
    <property type="evidence" value="ECO:0007669"/>
    <property type="project" value="UniProtKB-SubCell"/>
</dbReference>
<dbReference type="AlphaFoldDB" id="A0A1I7S5I3"/>
<protein>
    <submittedName>
        <fullName evidence="5">(pine wood nematode) hypothetical protein</fullName>
    </submittedName>
</protein>
<dbReference type="PANTHER" id="PTHR15407">
    <property type="entry name" value="FUKUTIN-RELATED"/>
    <property type="match status" value="1"/>
</dbReference>